<comment type="caution">
    <text evidence="1">The sequence shown here is derived from an EMBL/GenBank/DDBJ whole genome shotgun (WGS) entry which is preliminary data.</text>
</comment>
<proteinExistence type="predicted"/>
<organism evidence="1 2">
    <name type="scientific">Hyalomma asiaticum</name>
    <name type="common">Tick</name>
    <dbReference type="NCBI Taxonomy" id="266040"/>
    <lineage>
        <taxon>Eukaryota</taxon>
        <taxon>Metazoa</taxon>
        <taxon>Ecdysozoa</taxon>
        <taxon>Arthropoda</taxon>
        <taxon>Chelicerata</taxon>
        <taxon>Arachnida</taxon>
        <taxon>Acari</taxon>
        <taxon>Parasitiformes</taxon>
        <taxon>Ixodida</taxon>
        <taxon>Ixodoidea</taxon>
        <taxon>Ixodidae</taxon>
        <taxon>Hyalomminae</taxon>
        <taxon>Hyalomma</taxon>
    </lineage>
</organism>
<protein>
    <submittedName>
        <fullName evidence="1">Uncharacterized protein</fullName>
    </submittedName>
</protein>
<dbReference type="Proteomes" id="UP000821845">
    <property type="component" value="Chromosome 1"/>
</dbReference>
<name>A0ACB7TML8_HYAAI</name>
<reference evidence="1" key="1">
    <citation type="submission" date="2020-05" db="EMBL/GenBank/DDBJ databases">
        <title>Large-scale comparative analyses of tick genomes elucidate their genetic diversity and vector capacities.</title>
        <authorList>
            <person name="Jia N."/>
            <person name="Wang J."/>
            <person name="Shi W."/>
            <person name="Du L."/>
            <person name="Sun Y."/>
            <person name="Zhan W."/>
            <person name="Jiang J."/>
            <person name="Wang Q."/>
            <person name="Zhang B."/>
            <person name="Ji P."/>
            <person name="Sakyi L.B."/>
            <person name="Cui X."/>
            <person name="Yuan T."/>
            <person name="Jiang B."/>
            <person name="Yang W."/>
            <person name="Lam T.T.-Y."/>
            <person name="Chang Q."/>
            <person name="Ding S."/>
            <person name="Wang X."/>
            <person name="Zhu J."/>
            <person name="Ruan X."/>
            <person name="Zhao L."/>
            <person name="Wei J."/>
            <person name="Que T."/>
            <person name="Du C."/>
            <person name="Cheng J."/>
            <person name="Dai P."/>
            <person name="Han X."/>
            <person name="Huang E."/>
            <person name="Gao Y."/>
            <person name="Liu J."/>
            <person name="Shao H."/>
            <person name="Ye R."/>
            <person name="Li L."/>
            <person name="Wei W."/>
            <person name="Wang X."/>
            <person name="Wang C."/>
            <person name="Yang T."/>
            <person name="Huo Q."/>
            <person name="Li W."/>
            <person name="Guo W."/>
            <person name="Chen H."/>
            <person name="Zhou L."/>
            <person name="Ni X."/>
            <person name="Tian J."/>
            <person name="Zhou Y."/>
            <person name="Sheng Y."/>
            <person name="Liu T."/>
            <person name="Pan Y."/>
            <person name="Xia L."/>
            <person name="Li J."/>
            <person name="Zhao F."/>
            <person name="Cao W."/>
        </authorList>
    </citation>
    <scope>NUCLEOTIDE SEQUENCE</scope>
    <source>
        <strain evidence="1">Hyas-2018</strain>
    </source>
</reference>
<sequence length="99" mass="10740">MRTHRRRREHKLHGRSLAGSHVNAAGPDGGLLRSRRGLCADAAMRGAQISDTGDAPRMIWATGLALASPRLLLMRYDSEAGRFLTCGCTSRSARTPRAV</sequence>
<gene>
    <name evidence="1" type="ORF">HPB50_026563</name>
</gene>
<dbReference type="EMBL" id="CM023481">
    <property type="protein sequence ID" value="KAH6948827.1"/>
    <property type="molecule type" value="Genomic_DNA"/>
</dbReference>
<accession>A0ACB7TML8</accession>
<evidence type="ECO:0000313" key="1">
    <source>
        <dbReference type="EMBL" id="KAH6948827.1"/>
    </source>
</evidence>
<evidence type="ECO:0000313" key="2">
    <source>
        <dbReference type="Proteomes" id="UP000821845"/>
    </source>
</evidence>
<keyword evidence="2" id="KW-1185">Reference proteome</keyword>